<name>A0A6J6C266_9ZZZZ</name>
<sequence>MNALAKGLSATVALLLVGAAYLVPSNQSEISVSPDEYSIDVNPLPLSIACSGSFVEVAGRSGVEVGKIEQVDSARVRYQSTEELEVPSSTTGYLPISAPGEEQSTKLLSAIQYQNVDRPRASGLLAGYCEQPVTNGWFVSGDGGAGKETVLIAANPNTVDTQLLVEIHLGDTVITERFVIGPQREQLISLAALVGVEPSYAIYFESGGAGLVVAIQHRYSDGLNSLGVSLDTAVRQADTNLWIAPVEILAEGYESPRLRLFAPTAGATVLVTYHSSSTRTLSQQVSLKSGELLELELELASGTYAIEVESDVPVAASVLNPSLAPLDYQWLSPLESLSELYLPIPGVPTELALLNPTSNTIRVTGQVFSQAGVEEIQLQLSPNQIQLLPIVGNRLALSADLNFMAALQLKTASGYAVINPSENSNPGQSLSVLIR</sequence>
<protein>
    <submittedName>
        <fullName evidence="1">Unannotated protein</fullName>
    </submittedName>
</protein>
<dbReference type="AlphaFoldDB" id="A0A6J6C266"/>
<proteinExistence type="predicted"/>
<gene>
    <name evidence="1" type="ORF">UFOPK1503_00559</name>
</gene>
<dbReference type="Pfam" id="PF18986">
    <property type="entry name" value="DUF5719"/>
    <property type="match status" value="1"/>
</dbReference>
<accession>A0A6J6C266</accession>
<organism evidence="1">
    <name type="scientific">freshwater metagenome</name>
    <dbReference type="NCBI Taxonomy" id="449393"/>
    <lineage>
        <taxon>unclassified sequences</taxon>
        <taxon>metagenomes</taxon>
        <taxon>ecological metagenomes</taxon>
    </lineage>
</organism>
<evidence type="ECO:0000313" key="1">
    <source>
        <dbReference type="EMBL" id="CAB4545127.1"/>
    </source>
</evidence>
<dbReference type="EMBL" id="CAEZST010000007">
    <property type="protein sequence ID" value="CAB4545127.1"/>
    <property type="molecule type" value="Genomic_DNA"/>
</dbReference>
<reference evidence="1" key="1">
    <citation type="submission" date="2020-05" db="EMBL/GenBank/DDBJ databases">
        <authorList>
            <person name="Chiriac C."/>
            <person name="Salcher M."/>
            <person name="Ghai R."/>
            <person name="Kavagutti S V."/>
        </authorList>
    </citation>
    <scope>NUCLEOTIDE SEQUENCE</scope>
</reference>
<dbReference type="InterPro" id="IPR043777">
    <property type="entry name" value="DUF5719"/>
</dbReference>